<dbReference type="RefSeq" id="XP_046008884.1">
    <property type="nucleotide sequence ID" value="XM_046148956.1"/>
</dbReference>
<proteinExistence type="predicted"/>
<dbReference type="Pfam" id="PF00172">
    <property type="entry name" value="Zn_clus"/>
    <property type="match status" value="1"/>
</dbReference>
<feature type="non-terminal residue" evidence="4">
    <location>
        <position position="494"/>
    </location>
</feature>
<dbReference type="AlphaFoldDB" id="A0A9P8XYW2"/>
<evidence type="ECO:0000259" key="3">
    <source>
        <dbReference type="PROSITE" id="PS50048"/>
    </source>
</evidence>
<dbReference type="EMBL" id="JAGTJQ010000008">
    <property type="protein sequence ID" value="KAH7025667.1"/>
    <property type="molecule type" value="Genomic_DNA"/>
</dbReference>
<organism evidence="4 5">
    <name type="scientific">Microdochium trichocladiopsis</name>
    <dbReference type="NCBI Taxonomy" id="1682393"/>
    <lineage>
        <taxon>Eukaryota</taxon>
        <taxon>Fungi</taxon>
        <taxon>Dikarya</taxon>
        <taxon>Ascomycota</taxon>
        <taxon>Pezizomycotina</taxon>
        <taxon>Sordariomycetes</taxon>
        <taxon>Xylariomycetidae</taxon>
        <taxon>Xylariales</taxon>
        <taxon>Microdochiaceae</taxon>
        <taxon>Microdochium</taxon>
    </lineage>
</organism>
<dbReference type="Gene3D" id="4.10.240.10">
    <property type="entry name" value="Zn(2)-C6 fungal-type DNA-binding domain"/>
    <property type="match status" value="1"/>
</dbReference>
<dbReference type="GO" id="GO:0000981">
    <property type="term" value="F:DNA-binding transcription factor activity, RNA polymerase II-specific"/>
    <property type="evidence" value="ECO:0007669"/>
    <property type="project" value="InterPro"/>
</dbReference>
<reference evidence="4" key="1">
    <citation type="journal article" date="2021" name="Nat. Commun.">
        <title>Genetic determinants of endophytism in the Arabidopsis root mycobiome.</title>
        <authorList>
            <person name="Mesny F."/>
            <person name="Miyauchi S."/>
            <person name="Thiergart T."/>
            <person name="Pickel B."/>
            <person name="Atanasova L."/>
            <person name="Karlsson M."/>
            <person name="Huettel B."/>
            <person name="Barry K.W."/>
            <person name="Haridas S."/>
            <person name="Chen C."/>
            <person name="Bauer D."/>
            <person name="Andreopoulos W."/>
            <person name="Pangilinan J."/>
            <person name="LaButti K."/>
            <person name="Riley R."/>
            <person name="Lipzen A."/>
            <person name="Clum A."/>
            <person name="Drula E."/>
            <person name="Henrissat B."/>
            <person name="Kohler A."/>
            <person name="Grigoriev I.V."/>
            <person name="Martin F.M."/>
            <person name="Hacquard S."/>
        </authorList>
    </citation>
    <scope>NUCLEOTIDE SEQUENCE</scope>
    <source>
        <strain evidence="4">MPI-CAGE-CH-0230</strain>
    </source>
</reference>
<evidence type="ECO:0000256" key="1">
    <source>
        <dbReference type="ARBA" id="ARBA00023242"/>
    </source>
</evidence>
<dbReference type="GO" id="GO:0008270">
    <property type="term" value="F:zinc ion binding"/>
    <property type="evidence" value="ECO:0007669"/>
    <property type="project" value="InterPro"/>
</dbReference>
<feature type="compositionally biased region" description="Low complexity" evidence="2">
    <location>
        <begin position="47"/>
        <end position="64"/>
    </location>
</feature>
<gene>
    <name evidence="4" type="ORF">B0I36DRAFT_215117</name>
</gene>
<dbReference type="PANTHER" id="PTHR37540">
    <property type="entry name" value="TRANSCRIPTION FACTOR (ACR-2), PUTATIVE-RELATED-RELATED"/>
    <property type="match status" value="1"/>
</dbReference>
<dbReference type="GeneID" id="70178502"/>
<evidence type="ECO:0000313" key="4">
    <source>
        <dbReference type="EMBL" id="KAH7025667.1"/>
    </source>
</evidence>
<dbReference type="InterPro" id="IPR036864">
    <property type="entry name" value="Zn2-C6_fun-type_DNA-bd_sf"/>
</dbReference>
<feature type="compositionally biased region" description="Low complexity" evidence="2">
    <location>
        <begin position="75"/>
        <end position="89"/>
    </location>
</feature>
<dbReference type="InterPro" id="IPR021858">
    <property type="entry name" value="Fun_TF"/>
</dbReference>
<keyword evidence="5" id="KW-1185">Reference proteome</keyword>
<dbReference type="SMART" id="SM00066">
    <property type="entry name" value="GAL4"/>
    <property type="match status" value="1"/>
</dbReference>
<accession>A0A9P8XYW2</accession>
<keyword evidence="1" id="KW-0539">Nucleus</keyword>
<evidence type="ECO:0000256" key="2">
    <source>
        <dbReference type="SAM" id="MobiDB-lite"/>
    </source>
</evidence>
<dbReference type="InterPro" id="IPR001138">
    <property type="entry name" value="Zn2Cys6_DnaBD"/>
</dbReference>
<evidence type="ECO:0000313" key="5">
    <source>
        <dbReference type="Proteomes" id="UP000756346"/>
    </source>
</evidence>
<sequence length="494" mass="53850">MPVTLRRSCAACARAKHSCDLRTPRCSRCVRRNSPCHYANAPLTATATASGSGSGPAQAQALALTHRRRPAPVDSPGTASPPSSSTSSSPGVVLLDFGLGAACDPFESYPQIRLPRNVVQRLMDRFLSKIAFTYYPLDRSAASNPFITSWWPRALADPALFHVSLQTASLDEELMAQKGFPNSQVLMSDSISLLRRKVGDSSRAIQDETINAVVTLAAIEHGKGNVATSLAHIDGVKAMVELRGGINVVMQANSLTARMVTWVALLVTGEPQFPTQDDAQTQHLNDGLAPIEEWTALLSNRESSELDTPAEMASGLDPSVANVYYQVRALLQPTGTACLLPGSKIHDLTCFAIHRLLSVSAPVPQQAGDNDVSALTECLRYGLAIYMFLLHGHAYYPHAEILFSLVVRLHRSMELWTTHARPPPESPLAIWLLSTGMVAAAATPEWDWFAQQAAARQAGKPFSWTDTLRHLQSVLWHASDYYEQTYKTAWEQAL</sequence>
<dbReference type="PROSITE" id="PS50048">
    <property type="entry name" value="ZN2_CY6_FUNGAL_2"/>
    <property type="match status" value="1"/>
</dbReference>
<comment type="caution">
    <text evidence="4">The sequence shown here is derived from an EMBL/GenBank/DDBJ whole genome shotgun (WGS) entry which is preliminary data.</text>
</comment>
<dbReference type="OrthoDB" id="5376287at2759"/>
<dbReference type="PROSITE" id="PS00463">
    <property type="entry name" value="ZN2_CY6_FUNGAL_1"/>
    <property type="match status" value="1"/>
</dbReference>
<name>A0A9P8XYW2_9PEZI</name>
<dbReference type="Proteomes" id="UP000756346">
    <property type="component" value="Unassembled WGS sequence"/>
</dbReference>
<protein>
    <recommendedName>
        <fullName evidence="3">Zn(2)-C6 fungal-type domain-containing protein</fullName>
    </recommendedName>
</protein>
<dbReference type="Pfam" id="PF11951">
    <property type="entry name" value="Fungal_trans_2"/>
    <property type="match status" value="1"/>
</dbReference>
<feature type="region of interest" description="Disordered" evidence="2">
    <location>
        <begin position="47"/>
        <end position="89"/>
    </location>
</feature>
<feature type="domain" description="Zn(2)-C6 fungal-type" evidence="3">
    <location>
        <begin position="8"/>
        <end position="38"/>
    </location>
</feature>
<dbReference type="SUPFAM" id="SSF57701">
    <property type="entry name" value="Zn2/Cys6 DNA-binding domain"/>
    <property type="match status" value="1"/>
</dbReference>
<dbReference type="CDD" id="cd00067">
    <property type="entry name" value="GAL4"/>
    <property type="match status" value="1"/>
</dbReference>
<dbReference type="PANTHER" id="PTHR37540:SF5">
    <property type="entry name" value="TRANSCRIPTION FACTOR DOMAIN-CONTAINING PROTEIN"/>
    <property type="match status" value="1"/>
</dbReference>